<protein>
    <recommendedName>
        <fullName evidence="1">PARG catalytic Macro domain-containing protein</fullName>
    </recommendedName>
</protein>
<gene>
    <name evidence="2" type="ORF">RIMI_LOCUS1482982</name>
</gene>
<dbReference type="Proteomes" id="UP001176940">
    <property type="component" value="Unassembled WGS sequence"/>
</dbReference>
<dbReference type="InterPro" id="IPR007724">
    <property type="entry name" value="Poly_GlycHdrlase"/>
</dbReference>
<sequence>MVSWLETLTTLIHTSNNWPIKSFEREPDKGLYKDCPAESRSKGSWFQTGERKSTKWNKIPHILDEHETIPPRPDRYEIGKFFKVATFCFDDCFAHSWHSLDKLQEVDFANRYVGGGVTSAGLVQEEIRFIINPELIAARLFTEELDNNECLIITGAEQYSEYKGYAETYRWENAHNDEAPRDHWQRRTTEIVAIDAFHFRCHIDQFAPDKIRRELNKVLRVRLASDCQLSLTTFTVFALCSVCSVSFPALTCSGSTPWSRDR</sequence>
<dbReference type="InterPro" id="IPR046372">
    <property type="entry name" value="PARG_cat_C"/>
</dbReference>
<evidence type="ECO:0000313" key="3">
    <source>
        <dbReference type="Proteomes" id="UP001176940"/>
    </source>
</evidence>
<comment type="caution">
    <text evidence="2">The sequence shown here is derived from an EMBL/GenBank/DDBJ whole genome shotgun (WGS) entry which is preliminary data.</text>
</comment>
<dbReference type="PANTHER" id="PTHR12837">
    <property type="entry name" value="POLY ADP-RIBOSE GLYCOHYDROLASE"/>
    <property type="match status" value="1"/>
</dbReference>
<name>A0ABN9KRR3_9NEOB</name>
<dbReference type="EMBL" id="CAUEEQ010001936">
    <property type="protein sequence ID" value="CAJ0921286.1"/>
    <property type="molecule type" value="Genomic_DNA"/>
</dbReference>
<dbReference type="PANTHER" id="PTHR12837:SF15">
    <property type="entry name" value="POLY(ADP-RIBOSE) GLYCOHYDROLASE"/>
    <property type="match status" value="1"/>
</dbReference>
<reference evidence="2" key="1">
    <citation type="submission" date="2023-07" db="EMBL/GenBank/DDBJ databases">
        <authorList>
            <person name="Stuckert A."/>
        </authorList>
    </citation>
    <scope>NUCLEOTIDE SEQUENCE</scope>
</reference>
<evidence type="ECO:0000313" key="2">
    <source>
        <dbReference type="EMBL" id="CAJ0921286.1"/>
    </source>
</evidence>
<feature type="domain" description="PARG catalytic Macro" evidence="1">
    <location>
        <begin position="102"/>
        <end position="219"/>
    </location>
</feature>
<organism evidence="2 3">
    <name type="scientific">Ranitomeya imitator</name>
    <name type="common">mimic poison frog</name>
    <dbReference type="NCBI Taxonomy" id="111125"/>
    <lineage>
        <taxon>Eukaryota</taxon>
        <taxon>Metazoa</taxon>
        <taxon>Chordata</taxon>
        <taxon>Craniata</taxon>
        <taxon>Vertebrata</taxon>
        <taxon>Euteleostomi</taxon>
        <taxon>Amphibia</taxon>
        <taxon>Batrachia</taxon>
        <taxon>Anura</taxon>
        <taxon>Neobatrachia</taxon>
        <taxon>Hyloidea</taxon>
        <taxon>Dendrobatidae</taxon>
        <taxon>Dendrobatinae</taxon>
        <taxon>Ranitomeya</taxon>
    </lineage>
</organism>
<keyword evidence="3" id="KW-1185">Reference proteome</keyword>
<proteinExistence type="predicted"/>
<accession>A0ABN9KRR3</accession>
<dbReference type="Pfam" id="PF05028">
    <property type="entry name" value="PARG_cat_C"/>
    <property type="match status" value="1"/>
</dbReference>
<evidence type="ECO:0000259" key="1">
    <source>
        <dbReference type="Pfam" id="PF05028"/>
    </source>
</evidence>